<gene>
    <name evidence="3" type="ORF">OHK93_008588</name>
</gene>
<proteinExistence type="predicted"/>
<dbReference type="Pfam" id="PF13926">
    <property type="entry name" value="DUF4211"/>
    <property type="match status" value="1"/>
</dbReference>
<evidence type="ECO:0000259" key="2">
    <source>
        <dbReference type="Pfam" id="PF13926"/>
    </source>
</evidence>
<evidence type="ECO:0000313" key="3">
    <source>
        <dbReference type="EMBL" id="MDI1489310.1"/>
    </source>
</evidence>
<dbReference type="PANTHER" id="PTHR14689">
    <property type="entry name" value="PHORBOL-ESTER_DAG-TYPE DOMAIN-CONTAINING PROTEIN"/>
    <property type="match status" value="1"/>
</dbReference>
<sequence>MKPSRPQRKRQTRLDFTPAPSSSPHKSEAFVRIEDNASPAKKRKTAPTPSKAVDGVQNSLQGSSKAVAPSPNLEPAQLPTPAASSQVNGETTNDEIPSTRTPGQKSKPHVRDGEVNTGSASSSTDDGPVASRSRRRKKTSPVGLTLPPHNDESSASDPEPSLPLRNNITPSKPRSGRSFILGGGTYNVPISKVKARRASSTPRKESRERSSSVDSRTTDDDYEEAAPDVFTSKRTLRSSAPRQQLPIRRSPQKKAAEGLGFSSSESDHVVATAQRKAMRSPLPPSPSVSVVIPDRSQDSSLSDVPITPSRKRIRRHRSEVKDSHPDESDLEEELADLRDTGGQTSHSRITERQKNKAKLDELRRRRAGVVDISDDSDEIEADSSFEEEPKVSHEPLQGTGENLDQYEEDFLDDDANGELGVDTAEAGVPLHLTRYANLKPFEYFKDEVEWMVHNKLNPAFDRHAGVYEMAHVKLNDEITGHAGSTYKSAAWNVKFVTALQSWSDMYMTNVPTMFEHKCDACNRSGHPPKHKITLTGAKYDKATLEKVTDDSDDDDDNNEDDEGQSQNNKDESFFLGRFCAANAEMAHALYHWRFQLNYAVVNWLSNSGHLTAQKIVDRESWNRKKKEKIANRIVDGLVASGEMKIMYRQFKQNLDAARTAKPERFSRD</sequence>
<comment type="caution">
    <text evidence="3">The sequence shown here is derived from an EMBL/GenBank/DDBJ whole genome shotgun (WGS) entry which is preliminary data.</text>
</comment>
<dbReference type="PANTHER" id="PTHR14689:SF0">
    <property type="entry name" value="COILED-COIL DOMAIN-CONTAINING PROTEIN 82"/>
    <property type="match status" value="1"/>
</dbReference>
<feature type="compositionally biased region" description="Acidic residues" evidence="1">
    <location>
        <begin position="372"/>
        <end position="386"/>
    </location>
</feature>
<feature type="compositionally biased region" description="Polar residues" evidence="1">
    <location>
        <begin position="82"/>
        <end position="104"/>
    </location>
</feature>
<feature type="domain" description="DUF4211" evidence="2">
    <location>
        <begin position="409"/>
        <end position="544"/>
    </location>
</feature>
<feature type="compositionally biased region" description="Acidic residues" evidence="1">
    <location>
        <begin position="550"/>
        <end position="563"/>
    </location>
</feature>
<dbReference type="AlphaFoldDB" id="A0AA43QMQ5"/>
<organism evidence="3 4">
    <name type="scientific">Ramalina farinacea</name>
    <dbReference type="NCBI Taxonomy" id="258253"/>
    <lineage>
        <taxon>Eukaryota</taxon>
        <taxon>Fungi</taxon>
        <taxon>Dikarya</taxon>
        <taxon>Ascomycota</taxon>
        <taxon>Pezizomycotina</taxon>
        <taxon>Lecanoromycetes</taxon>
        <taxon>OSLEUM clade</taxon>
        <taxon>Lecanoromycetidae</taxon>
        <taxon>Lecanorales</taxon>
        <taxon>Lecanorineae</taxon>
        <taxon>Ramalinaceae</taxon>
        <taxon>Ramalina</taxon>
    </lineage>
</organism>
<protein>
    <recommendedName>
        <fullName evidence="2">DUF4211 domain-containing protein</fullName>
    </recommendedName>
</protein>
<feature type="compositionally biased region" description="Basic and acidic residues" evidence="1">
    <location>
        <begin position="25"/>
        <end position="35"/>
    </location>
</feature>
<name>A0AA43QMQ5_9LECA</name>
<dbReference type="EMBL" id="JAPUFD010000009">
    <property type="protein sequence ID" value="MDI1489310.1"/>
    <property type="molecule type" value="Genomic_DNA"/>
</dbReference>
<keyword evidence="4" id="KW-1185">Reference proteome</keyword>
<feature type="region of interest" description="Disordered" evidence="1">
    <location>
        <begin position="1"/>
        <end position="400"/>
    </location>
</feature>
<feature type="compositionally biased region" description="Basic and acidic residues" evidence="1">
    <location>
        <begin position="348"/>
        <end position="363"/>
    </location>
</feature>
<reference evidence="3" key="1">
    <citation type="journal article" date="2023" name="Genome Biol. Evol.">
        <title>First Whole Genome Sequence and Flow Cytometry Genome Size Data for the Lichen-Forming Fungus Ramalina farinacea (Ascomycota).</title>
        <authorList>
            <person name="Llewellyn T."/>
            <person name="Mian S."/>
            <person name="Hill R."/>
            <person name="Leitch I.J."/>
            <person name="Gaya E."/>
        </authorList>
    </citation>
    <scope>NUCLEOTIDE SEQUENCE</scope>
    <source>
        <strain evidence="3">LIQ254RAFAR</strain>
    </source>
</reference>
<dbReference type="GO" id="GO:0005634">
    <property type="term" value="C:nucleus"/>
    <property type="evidence" value="ECO:0007669"/>
    <property type="project" value="TreeGrafter"/>
</dbReference>
<evidence type="ECO:0000313" key="4">
    <source>
        <dbReference type="Proteomes" id="UP001161017"/>
    </source>
</evidence>
<accession>A0AA43QMQ5</accession>
<feature type="compositionally biased region" description="Basic and acidic residues" evidence="1">
    <location>
        <begin position="202"/>
        <end position="219"/>
    </location>
</feature>
<dbReference type="InterPro" id="IPR025451">
    <property type="entry name" value="DUF4211"/>
</dbReference>
<feature type="compositionally biased region" description="Basic residues" evidence="1">
    <location>
        <begin position="309"/>
        <end position="318"/>
    </location>
</feature>
<feature type="compositionally biased region" description="Polar residues" evidence="1">
    <location>
        <begin position="116"/>
        <end position="125"/>
    </location>
</feature>
<feature type="compositionally biased region" description="Basic residues" evidence="1">
    <location>
        <begin position="1"/>
        <end position="11"/>
    </location>
</feature>
<dbReference type="Proteomes" id="UP001161017">
    <property type="component" value="Unassembled WGS sequence"/>
</dbReference>
<evidence type="ECO:0000256" key="1">
    <source>
        <dbReference type="SAM" id="MobiDB-lite"/>
    </source>
</evidence>
<feature type="region of interest" description="Disordered" evidence="1">
    <location>
        <begin position="545"/>
        <end position="569"/>
    </location>
</feature>